<proteinExistence type="predicted"/>
<accession>E8PSD5</accession>
<evidence type="ECO:0000256" key="4">
    <source>
        <dbReference type="ARBA" id="ARBA00023136"/>
    </source>
</evidence>
<feature type="transmembrane region" description="Helical" evidence="5">
    <location>
        <begin position="273"/>
        <end position="294"/>
    </location>
</feature>
<keyword evidence="3 5" id="KW-1133">Transmembrane helix</keyword>
<feature type="transmembrane region" description="Helical" evidence="5">
    <location>
        <begin position="249"/>
        <end position="267"/>
    </location>
</feature>
<dbReference type="GO" id="GO:0016020">
    <property type="term" value="C:membrane"/>
    <property type="evidence" value="ECO:0007669"/>
    <property type="project" value="UniProtKB-SubCell"/>
</dbReference>
<keyword evidence="4 5" id="KW-0472">Membrane</keyword>
<sequence>MADAFDKSDFKIVQPMFDELSRLIKDSVAGNFQVIMQMIAPLFAAAMILYIVWIVWEIMYTRKDDVMMESVKLLGVFAIVCTLMTVGGMYLTDIVPFVQNSGQEIASKIIGNDGSSTGATIDGLMNSIIDLGVKQYSKFTETKGFFDSVGAWIIFIIKAIVLFVSGGGFVVICAAYLLMAEMMVGILLSIGGIFIAFAAFPPTRAMFTAWVGSCLNYIFLNIAYACLFKIMTDYISSYVSTNSVGIANNIWGVVSVALIFIIGKFLIAQITTLISSLTGGVGINGLTSATGDFMKAMGRKTGMNYLGGQAKNYAGQKAAQAGAAVKTGVSNMWSGMTGGGNIKGG</sequence>
<evidence type="ECO:0000313" key="6">
    <source>
        <dbReference type="EMBL" id="ADW66935.1"/>
    </source>
</evidence>
<feature type="transmembrane region" description="Helical" evidence="5">
    <location>
        <begin position="149"/>
        <end position="177"/>
    </location>
</feature>
<feature type="transmembrane region" description="Helical" evidence="5">
    <location>
        <begin position="71"/>
        <end position="91"/>
    </location>
</feature>
<feature type="transmembrane region" description="Helical" evidence="5">
    <location>
        <begin position="184"/>
        <end position="201"/>
    </location>
</feature>
<evidence type="ECO:0000256" key="1">
    <source>
        <dbReference type="ARBA" id="ARBA00004141"/>
    </source>
</evidence>
<feature type="transmembrane region" description="Helical" evidence="5">
    <location>
        <begin position="207"/>
        <end position="228"/>
    </location>
</feature>
<dbReference type="RefSeq" id="WP_013583056.1">
    <property type="nucleotide sequence ID" value="NC_015068.1"/>
</dbReference>
<evidence type="ECO:0000256" key="2">
    <source>
        <dbReference type="ARBA" id="ARBA00022692"/>
    </source>
</evidence>
<geneLocation type="plasmid" evidence="6">
    <name>pJARS36</name>
</geneLocation>
<comment type="subcellular location">
    <subcellularLocation>
        <location evidence="1">Membrane</location>
        <topology evidence="1">Multi-pass membrane protein</topology>
    </subcellularLocation>
</comment>
<gene>
    <name evidence="6" type="ORF">YPJ_pJARS3611</name>
</gene>
<evidence type="ECO:0000256" key="3">
    <source>
        <dbReference type="ARBA" id="ARBA00022989"/>
    </source>
</evidence>
<feature type="transmembrane region" description="Helical" evidence="5">
    <location>
        <begin position="34"/>
        <end position="59"/>
    </location>
</feature>
<keyword evidence="2 5" id="KW-0812">Transmembrane</keyword>
<name>E8PSD5_YERPE</name>
<evidence type="ECO:0000256" key="5">
    <source>
        <dbReference type="SAM" id="Phobius"/>
    </source>
</evidence>
<dbReference type="GO" id="GO:0030255">
    <property type="term" value="P:protein secretion by the type IV secretion system"/>
    <property type="evidence" value="ECO:0007669"/>
    <property type="project" value="InterPro"/>
</dbReference>
<dbReference type="EMBL" id="CP002181">
    <property type="protein sequence ID" value="ADW66935.1"/>
    <property type="molecule type" value="Genomic_DNA"/>
</dbReference>
<organism evidence="6">
    <name type="scientific">Yersinia pestis Java 9</name>
    <dbReference type="NCBI Taxonomy" id="880632"/>
    <lineage>
        <taxon>Bacteria</taxon>
        <taxon>Pseudomonadati</taxon>
        <taxon>Pseudomonadota</taxon>
        <taxon>Gammaproteobacteria</taxon>
        <taxon>Enterobacterales</taxon>
        <taxon>Yersiniaceae</taxon>
        <taxon>Yersinia</taxon>
    </lineage>
</organism>
<reference evidence="6" key="1">
    <citation type="journal article" date="2012" name="PLoS ONE">
        <title>Novel Plasmids and Resistance Phenotypes in Yersinia pestis: Unique Plasmid Inventory of Strain Java 9 Mediates High Levels of Arsenic Resistance.</title>
        <authorList>
            <person name="Eppinger M."/>
            <person name="Radnedge L."/>
            <person name="Andersen G."/>
            <person name="Vietri N."/>
            <person name="Severson G."/>
            <person name="Mou S."/>
            <person name="Ravel J."/>
            <person name="Worsham P.L."/>
        </authorList>
    </citation>
    <scope>NUCLEOTIDE SEQUENCE [LARGE SCALE GENOMIC DNA]</scope>
    <source>
        <strain evidence="6">Java 9</strain>
        <plasmid evidence="6">pJARS36</plasmid>
    </source>
</reference>
<dbReference type="AlphaFoldDB" id="E8PSD5"/>
<keyword evidence="6" id="KW-0614">Plasmid</keyword>
<dbReference type="InterPro" id="IPR007688">
    <property type="entry name" value="Conjugal_tfr_TrbL/VirB6"/>
</dbReference>
<dbReference type="Pfam" id="PF04610">
    <property type="entry name" value="TrbL"/>
    <property type="match status" value="1"/>
</dbReference>
<protein>
    <submittedName>
        <fullName evidence="6">Conjugal transfer protein TraA</fullName>
    </submittedName>
</protein>